<keyword evidence="2" id="KW-1185">Reference proteome</keyword>
<gene>
    <name evidence="1" type="ORF">KC01_LOCUS15001</name>
</gene>
<reference evidence="1 2" key="1">
    <citation type="submission" date="2024-04" db="EMBL/GenBank/DDBJ databases">
        <authorList>
            <person name="Waldvogel A.-M."/>
            <person name="Schoenle A."/>
        </authorList>
    </citation>
    <scope>NUCLEOTIDE SEQUENCE [LARGE SCALE GENOMIC DNA]</scope>
</reference>
<dbReference type="EMBL" id="OZ035838">
    <property type="protein sequence ID" value="CAL1584708.1"/>
    <property type="molecule type" value="Genomic_DNA"/>
</dbReference>
<accession>A0AAV2K8B9</accession>
<organism evidence="1 2">
    <name type="scientific">Knipowitschia caucasica</name>
    <name type="common">Caucasian dwarf goby</name>
    <name type="synonym">Pomatoschistus caucasicus</name>
    <dbReference type="NCBI Taxonomy" id="637954"/>
    <lineage>
        <taxon>Eukaryota</taxon>
        <taxon>Metazoa</taxon>
        <taxon>Chordata</taxon>
        <taxon>Craniata</taxon>
        <taxon>Vertebrata</taxon>
        <taxon>Euteleostomi</taxon>
        <taxon>Actinopterygii</taxon>
        <taxon>Neopterygii</taxon>
        <taxon>Teleostei</taxon>
        <taxon>Neoteleostei</taxon>
        <taxon>Acanthomorphata</taxon>
        <taxon>Gobiaria</taxon>
        <taxon>Gobiiformes</taxon>
        <taxon>Gobioidei</taxon>
        <taxon>Gobiidae</taxon>
        <taxon>Gobiinae</taxon>
        <taxon>Knipowitschia</taxon>
    </lineage>
</organism>
<proteinExistence type="predicted"/>
<dbReference type="AlphaFoldDB" id="A0AAV2K8B9"/>
<dbReference type="Proteomes" id="UP001497482">
    <property type="component" value="Chromosome 16"/>
</dbReference>
<protein>
    <submittedName>
        <fullName evidence="1">Uncharacterized protein</fullName>
    </submittedName>
</protein>
<sequence>MIELARPGSAGPQYPSIIEHSGLCSNMAAHGTTSTPDYGHLVGTYLWPREKAQGTGAVSDKPEVINELNKRRICASIFPSVGTCQALLWVISVYGLRPSDTKAQSSGCGDCEEP</sequence>
<evidence type="ECO:0000313" key="1">
    <source>
        <dbReference type="EMBL" id="CAL1584708.1"/>
    </source>
</evidence>
<evidence type="ECO:0000313" key="2">
    <source>
        <dbReference type="Proteomes" id="UP001497482"/>
    </source>
</evidence>
<name>A0AAV2K8B9_KNICA</name>